<dbReference type="EMBL" id="CP050692">
    <property type="protein sequence ID" value="QIT42284.1"/>
    <property type="molecule type" value="Genomic_DNA"/>
</dbReference>
<sequence>MTGDSLRERGKARRREAILTAAYELFAERGFDATSIADIAEAAEVSPRTVTLYFPTKLELAMEHFNAFVDQLAAALHARPAGQGILDTVERWLREQADSRDRFDELHDRMLQANPQLKGLCRGRLADVVQDGARLLAEEQGRRPDDFAPRILAATVASVIAELTHRSEPGDLETAMTFIRAAAATLQRG</sequence>
<dbReference type="PROSITE" id="PS50977">
    <property type="entry name" value="HTH_TETR_2"/>
    <property type="match status" value="1"/>
</dbReference>
<dbReference type="PROSITE" id="PS01081">
    <property type="entry name" value="HTH_TETR_1"/>
    <property type="match status" value="1"/>
</dbReference>
<gene>
    <name evidence="6" type="ORF">AFM16_00895</name>
    <name evidence="7" type="ORF">HCX60_01040</name>
</gene>
<evidence type="ECO:0000313" key="6">
    <source>
        <dbReference type="EMBL" id="OOQ54651.1"/>
    </source>
</evidence>
<dbReference type="PANTHER" id="PTHR30055">
    <property type="entry name" value="HTH-TYPE TRANSCRIPTIONAL REGULATOR RUTR"/>
    <property type="match status" value="1"/>
</dbReference>
<feature type="domain" description="HTH tetR-type" evidence="5">
    <location>
        <begin position="12"/>
        <end position="72"/>
    </location>
</feature>
<keyword evidence="8" id="KW-1185">Reference proteome</keyword>
<dbReference type="GO" id="GO:0003700">
    <property type="term" value="F:DNA-binding transcription factor activity"/>
    <property type="evidence" value="ECO:0007669"/>
    <property type="project" value="TreeGrafter"/>
</dbReference>
<evidence type="ECO:0000256" key="3">
    <source>
        <dbReference type="ARBA" id="ARBA00023163"/>
    </source>
</evidence>
<dbReference type="InterPro" id="IPR009057">
    <property type="entry name" value="Homeodomain-like_sf"/>
</dbReference>
<dbReference type="EMBL" id="LHQL01000001">
    <property type="protein sequence ID" value="OOQ54651.1"/>
    <property type="molecule type" value="Genomic_DNA"/>
</dbReference>
<dbReference type="SUPFAM" id="SSF46689">
    <property type="entry name" value="Homeodomain-like"/>
    <property type="match status" value="1"/>
</dbReference>
<keyword evidence="1" id="KW-0805">Transcription regulation</keyword>
<evidence type="ECO:0000259" key="5">
    <source>
        <dbReference type="PROSITE" id="PS50977"/>
    </source>
</evidence>
<protein>
    <submittedName>
        <fullName evidence="7">TetR family transcriptional regulator</fullName>
    </submittedName>
</protein>
<dbReference type="PANTHER" id="PTHR30055:SF234">
    <property type="entry name" value="HTH-TYPE TRANSCRIPTIONAL REGULATOR BETI"/>
    <property type="match status" value="1"/>
</dbReference>
<organism evidence="7 9">
    <name type="scientific">Streptomyces antibioticus</name>
    <dbReference type="NCBI Taxonomy" id="1890"/>
    <lineage>
        <taxon>Bacteria</taxon>
        <taxon>Bacillati</taxon>
        <taxon>Actinomycetota</taxon>
        <taxon>Actinomycetes</taxon>
        <taxon>Kitasatosporales</taxon>
        <taxon>Streptomycetaceae</taxon>
        <taxon>Streptomyces</taxon>
    </lineage>
</organism>
<dbReference type="InterPro" id="IPR023772">
    <property type="entry name" value="DNA-bd_HTH_TetR-type_CS"/>
</dbReference>
<keyword evidence="3" id="KW-0804">Transcription</keyword>
<evidence type="ECO:0000256" key="1">
    <source>
        <dbReference type="ARBA" id="ARBA00023015"/>
    </source>
</evidence>
<reference evidence="6 8" key="1">
    <citation type="submission" date="2015-07" db="EMBL/GenBank/DDBJ databases">
        <title>Draft Genome Sequence of Streptomyces antibioticus, IMRU 3720 reveals insights in the evolution of actinomycin biosynthetic gene clusters in Streptomyces.</title>
        <authorList>
            <person name="Crnovcic I."/>
            <person name="Ruckert C."/>
            <person name="Kalinowksi J."/>
            <person name="Keller U."/>
        </authorList>
    </citation>
    <scope>NUCLEOTIDE SEQUENCE [LARGE SCALE GENOMIC DNA]</scope>
    <source>
        <strain evidence="6 8">DSM 41481</strain>
    </source>
</reference>
<dbReference type="InterPro" id="IPR050109">
    <property type="entry name" value="HTH-type_TetR-like_transc_reg"/>
</dbReference>
<dbReference type="Proteomes" id="UP000502504">
    <property type="component" value="Chromosome"/>
</dbReference>
<evidence type="ECO:0000313" key="7">
    <source>
        <dbReference type="EMBL" id="QIT42284.1"/>
    </source>
</evidence>
<feature type="DNA-binding region" description="H-T-H motif" evidence="4">
    <location>
        <begin position="35"/>
        <end position="54"/>
    </location>
</feature>
<evidence type="ECO:0000313" key="9">
    <source>
        <dbReference type="Proteomes" id="UP000502504"/>
    </source>
</evidence>
<evidence type="ECO:0000313" key="8">
    <source>
        <dbReference type="Proteomes" id="UP000190306"/>
    </source>
</evidence>
<proteinExistence type="predicted"/>
<dbReference type="Proteomes" id="UP000190306">
    <property type="component" value="Chromosome"/>
</dbReference>
<evidence type="ECO:0000256" key="4">
    <source>
        <dbReference type="PROSITE-ProRule" id="PRU00335"/>
    </source>
</evidence>
<dbReference type="RefSeq" id="WP_078631666.1">
    <property type="nucleotide sequence ID" value="NZ_CM007717.1"/>
</dbReference>
<reference evidence="7 9" key="2">
    <citation type="submission" date="2020-03" db="EMBL/GenBank/DDBJ databases">
        <title>Is there a link between lipid content and antibiotic production in Streptomyces?</title>
        <authorList>
            <person name="David M."/>
            <person name="Lejeune C."/>
            <person name="Abreu S."/>
            <person name="Thibessard A."/>
            <person name="Leblond P."/>
            <person name="Chaminade P."/>
            <person name="Virolle M.-J."/>
        </authorList>
    </citation>
    <scope>NUCLEOTIDE SEQUENCE [LARGE SCALE GENOMIC DNA]</scope>
    <source>
        <strain evidence="7 9">DSM 41481</strain>
    </source>
</reference>
<dbReference type="AlphaFoldDB" id="A0AAE6Y4V3"/>
<evidence type="ECO:0000256" key="2">
    <source>
        <dbReference type="ARBA" id="ARBA00023125"/>
    </source>
</evidence>
<accession>A0AAE6Y4V3</accession>
<dbReference type="InterPro" id="IPR001647">
    <property type="entry name" value="HTH_TetR"/>
</dbReference>
<keyword evidence="2 4" id="KW-0238">DNA-binding</keyword>
<dbReference type="Gene3D" id="1.10.357.10">
    <property type="entry name" value="Tetracycline Repressor, domain 2"/>
    <property type="match status" value="1"/>
</dbReference>
<name>A0AAE6Y4V3_STRAT</name>
<dbReference type="PRINTS" id="PR00455">
    <property type="entry name" value="HTHTETR"/>
</dbReference>
<dbReference type="Pfam" id="PF00440">
    <property type="entry name" value="TetR_N"/>
    <property type="match status" value="1"/>
</dbReference>
<dbReference type="GO" id="GO:0000976">
    <property type="term" value="F:transcription cis-regulatory region binding"/>
    <property type="evidence" value="ECO:0007669"/>
    <property type="project" value="TreeGrafter"/>
</dbReference>